<dbReference type="InterPro" id="IPR015943">
    <property type="entry name" value="WD40/YVTN_repeat-like_dom_sf"/>
</dbReference>
<accession>A0ABS4TWB1</accession>
<proteinExistence type="predicted"/>
<dbReference type="SUPFAM" id="SSF82171">
    <property type="entry name" value="DPP6 N-terminal domain-like"/>
    <property type="match status" value="1"/>
</dbReference>
<sequence length="897" mass="98093">MPSTERPLGAEDTPLLKFAGDLRRLRRRAGTPSYRELGRRAHYSAAALAEATAGRRLPSLAVTRAFVRECGGDVAEWTERWRDLSAVPERVDDAPPYVGLAAYQAEDAERFFGREAVVASLLELVRERPFVGVFGASGSGKSSLLRAGLVASWDSPATVVTPGSDPITALALRIAALLDRPVADVRSELAAGTDALRTLLRRVGDDVLLVVDQFEEAFTHCTAADRAWLIEALTRTASTATRVVVCVRADFYGHCGQYPELSEALHRAQLLVGPMTADELRRAVTGPAAQRGVSVESALLARLVADVSGQPGALPLVSHVLVETWRRRRGMVLTLAGYQDAGGVEHALARSADEVHDALPPDLRSAVRPLFLRLTTPGDATGDTRRRVRRAEIDAPAGLLDQLAAARLLTIDRDDVELTHEALLHAWPKLAAWLDEDRDALRAHRRLTEAADTWRAHDRDPDALYRGARLEQARQLLDRLNAAEREFVDTGVAAERTRHTDRRRSVRRLRRLAAGLIVLVLVLAGTATYAMTAQREATRERNEALSLRAAATADRLLRVRAGDAAALALAAYRVAPTAEARDVVRLAAGVLAADTSARFVLPPGRLTMTWEDTAYRVWTSERRPGGLLPTGTFHYAISADQRRVLLKSTQFHDYSLWDVTDPGTPRQLATLTGWPLVEGIDATGSLLTTIEDGSPAVWHLGDSSRTRLPVPDVERAVPLADGTGVLLVRREGKRRHVESWSLTGSPHRTAVLAERDEPLELTPGPGDLLAMVARDSSRLVVLDQARPVLDVPLGPEQRLIWFSPDGRTIVATGGDQAALWELPSGRELLSLRASGTRFGLARYNPETRELAVIDGGTDHVWNLTVDVERAIRQVCVHPSDVDWDKHFPHVPPRPLCP</sequence>
<organism evidence="2 3">
    <name type="scientific">Kibdelosporangium banguiense</name>
    <dbReference type="NCBI Taxonomy" id="1365924"/>
    <lineage>
        <taxon>Bacteria</taxon>
        <taxon>Bacillati</taxon>
        <taxon>Actinomycetota</taxon>
        <taxon>Actinomycetes</taxon>
        <taxon>Pseudonocardiales</taxon>
        <taxon>Pseudonocardiaceae</taxon>
        <taxon>Kibdelosporangium</taxon>
    </lineage>
</organism>
<dbReference type="EMBL" id="JAGINW010000001">
    <property type="protein sequence ID" value="MBP2328269.1"/>
    <property type="molecule type" value="Genomic_DNA"/>
</dbReference>
<gene>
    <name evidence="2" type="ORF">JOF56_008654</name>
</gene>
<dbReference type="Proteomes" id="UP001519332">
    <property type="component" value="Unassembled WGS sequence"/>
</dbReference>
<feature type="domain" description="HTH cro/C1-type" evidence="1">
    <location>
        <begin position="21"/>
        <end position="77"/>
    </location>
</feature>
<reference evidence="2 3" key="1">
    <citation type="submission" date="2021-03" db="EMBL/GenBank/DDBJ databases">
        <title>Sequencing the genomes of 1000 actinobacteria strains.</title>
        <authorList>
            <person name="Klenk H.-P."/>
        </authorList>
    </citation>
    <scope>NUCLEOTIDE SEQUENCE [LARGE SCALE GENOMIC DNA]</scope>
    <source>
        <strain evidence="2 3">DSM 46670</strain>
    </source>
</reference>
<dbReference type="SMART" id="SM00530">
    <property type="entry name" value="HTH_XRE"/>
    <property type="match status" value="1"/>
</dbReference>
<name>A0ABS4TWB1_9PSEU</name>
<comment type="caution">
    <text evidence="2">The sequence shown here is derived from an EMBL/GenBank/DDBJ whole genome shotgun (WGS) entry which is preliminary data.</text>
</comment>
<evidence type="ECO:0000259" key="1">
    <source>
        <dbReference type="SMART" id="SM00530"/>
    </source>
</evidence>
<dbReference type="Gene3D" id="2.130.10.10">
    <property type="entry name" value="YVTN repeat-like/Quinoprotein amine dehydrogenase"/>
    <property type="match status" value="1"/>
</dbReference>
<dbReference type="Pfam" id="PF20703">
    <property type="entry name" value="nSTAND1"/>
    <property type="match status" value="1"/>
</dbReference>
<protein>
    <recommendedName>
        <fullName evidence="1">HTH cro/C1-type domain-containing protein</fullName>
    </recommendedName>
</protein>
<dbReference type="InterPro" id="IPR049052">
    <property type="entry name" value="nSTAND1"/>
</dbReference>
<evidence type="ECO:0000313" key="2">
    <source>
        <dbReference type="EMBL" id="MBP2328269.1"/>
    </source>
</evidence>
<dbReference type="InterPro" id="IPR001387">
    <property type="entry name" value="Cro/C1-type_HTH"/>
</dbReference>
<dbReference type="Gene3D" id="3.40.50.300">
    <property type="entry name" value="P-loop containing nucleotide triphosphate hydrolases"/>
    <property type="match status" value="1"/>
</dbReference>
<keyword evidence="3" id="KW-1185">Reference proteome</keyword>
<evidence type="ECO:0000313" key="3">
    <source>
        <dbReference type="Proteomes" id="UP001519332"/>
    </source>
</evidence>
<dbReference type="SUPFAM" id="SSF52540">
    <property type="entry name" value="P-loop containing nucleoside triphosphate hydrolases"/>
    <property type="match status" value="1"/>
</dbReference>
<dbReference type="InterPro" id="IPR027417">
    <property type="entry name" value="P-loop_NTPase"/>
</dbReference>
<dbReference type="RefSeq" id="WP_209645292.1">
    <property type="nucleotide sequence ID" value="NZ_JAGINW010000001.1"/>
</dbReference>